<keyword evidence="9" id="KW-1185">Reference proteome</keyword>
<dbReference type="PANTHER" id="PTHR12916">
    <property type="entry name" value="CYTOCHROME C OXIDASE POLYPEPTIDE VIC-2"/>
    <property type="match status" value="1"/>
</dbReference>
<dbReference type="SUPFAM" id="SSF57196">
    <property type="entry name" value="EGF/Laminin"/>
    <property type="match status" value="7"/>
</dbReference>
<reference evidence="8" key="3">
    <citation type="submission" date="2025-09" db="UniProtKB">
        <authorList>
            <consortium name="Ensembl"/>
        </authorList>
    </citation>
    <scope>IDENTIFICATION</scope>
</reference>
<protein>
    <recommendedName>
        <fullName evidence="10">Crumbs cell polarity complex component 1</fullName>
    </recommendedName>
</protein>
<name>A0AAR2M5Z3_PYGNA</name>
<dbReference type="GO" id="GO:0005509">
    <property type="term" value="F:calcium ion binding"/>
    <property type="evidence" value="ECO:0007669"/>
    <property type="project" value="InterPro"/>
</dbReference>
<feature type="domain" description="EGF-like" evidence="7">
    <location>
        <begin position="23"/>
        <end position="65"/>
    </location>
</feature>
<evidence type="ECO:0000313" key="9">
    <source>
        <dbReference type="Proteomes" id="UP001501920"/>
    </source>
</evidence>
<keyword evidence="3 5" id="KW-1015">Disulfide bond</keyword>
<dbReference type="GeneTree" id="ENSGT00940000155152"/>
<feature type="disulfide bond" evidence="5">
    <location>
        <begin position="799"/>
        <end position="809"/>
    </location>
</feature>
<feature type="domain" description="EGF-like" evidence="7">
    <location>
        <begin position="509"/>
        <end position="545"/>
    </location>
</feature>
<dbReference type="Ensembl" id="ENSPNAT00000042485.1">
    <property type="protein sequence ID" value="ENSPNAP00000082757.1"/>
    <property type="gene ID" value="ENSPNAG00000016060.2"/>
</dbReference>
<dbReference type="PROSITE" id="PS00022">
    <property type="entry name" value="EGF_1"/>
    <property type="match status" value="8"/>
</dbReference>
<dbReference type="SUPFAM" id="SSF49899">
    <property type="entry name" value="Concanavalin A-like lectins/glucanases"/>
    <property type="match status" value="3"/>
</dbReference>
<dbReference type="Pfam" id="PF02210">
    <property type="entry name" value="Laminin_G_2"/>
    <property type="match status" value="3"/>
</dbReference>
<evidence type="ECO:0000259" key="6">
    <source>
        <dbReference type="PROSITE" id="PS50025"/>
    </source>
</evidence>
<feature type="domain" description="Laminin G" evidence="6">
    <location>
        <begin position="573"/>
        <end position="755"/>
    </location>
</feature>
<dbReference type="InterPro" id="IPR000742">
    <property type="entry name" value="EGF"/>
</dbReference>
<feature type="domain" description="EGF-like" evidence="7">
    <location>
        <begin position="67"/>
        <end position="107"/>
    </location>
</feature>
<dbReference type="AlphaFoldDB" id="A0AAR2M5Z3"/>
<feature type="domain" description="Laminin G" evidence="6">
    <location>
        <begin position="109"/>
        <end position="290"/>
    </location>
</feature>
<evidence type="ECO:0000259" key="7">
    <source>
        <dbReference type="PROSITE" id="PS50026"/>
    </source>
</evidence>
<feature type="disulfide bond" evidence="5">
    <location>
        <begin position="535"/>
        <end position="544"/>
    </location>
</feature>
<feature type="disulfide bond" evidence="5">
    <location>
        <begin position="319"/>
        <end position="328"/>
    </location>
</feature>
<dbReference type="Proteomes" id="UP001501920">
    <property type="component" value="Chromosome 2"/>
</dbReference>
<dbReference type="GO" id="GO:0005112">
    <property type="term" value="F:Notch binding"/>
    <property type="evidence" value="ECO:0007669"/>
    <property type="project" value="TreeGrafter"/>
</dbReference>
<feature type="disulfide bond" evidence="5">
    <location>
        <begin position="858"/>
        <end position="867"/>
    </location>
</feature>
<dbReference type="CDD" id="cd00054">
    <property type="entry name" value="EGF_CA"/>
    <property type="match status" value="5"/>
</dbReference>
<feature type="domain" description="EGF-like" evidence="7">
    <location>
        <begin position="913"/>
        <end position="949"/>
    </location>
</feature>
<feature type="disulfide bond" evidence="5">
    <location>
        <begin position="939"/>
        <end position="948"/>
    </location>
</feature>
<dbReference type="PROSITE" id="PS01186">
    <property type="entry name" value="EGF_2"/>
    <property type="match status" value="4"/>
</dbReference>
<feature type="domain" description="EGF-like" evidence="7">
    <location>
        <begin position="757"/>
        <end position="793"/>
    </location>
</feature>
<dbReference type="FunFam" id="2.10.25.10:FF:000143">
    <property type="entry name" value="Protein crumbs 1"/>
    <property type="match status" value="2"/>
</dbReference>
<feature type="disulfide bond" evidence="5">
    <location>
        <begin position="901"/>
        <end position="910"/>
    </location>
</feature>
<evidence type="ECO:0000256" key="3">
    <source>
        <dbReference type="ARBA" id="ARBA00023157"/>
    </source>
</evidence>
<keyword evidence="4" id="KW-0325">Glycoprotein</keyword>
<evidence type="ECO:0008006" key="10">
    <source>
        <dbReference type="Google" id="ProtNLM"/>
    </source>
</evidence>
<dbReference type="InterPro" id="IPR013320">
    <property type="entry name" value="ConA-like_dom_sf"/>
</dbReference>
<dbReference type="GO" id="GO:0007219">
    <property type="term" value="P:Notch signaling pathway"/>
    <property type="evidence" value="ECO:0007669"/>
    <property type="project" value="TreeGrafter"/>
</dbReference>
<proteinExistence type="predicted"/>
<evidence type="ECO:0000256" key="4">
    <source>
        <dbReference type="ARBA" id="ARBA00023180"/>
    </source>
</evidence>
<dbReference type="PROSITE" id="PS50025">
    <property type="entry name" value="LAM_G_DOMAIN"/>
    <property type="match status" value="3"/>
</dbReference>
<accession>A0AAR2M5Z3</accession>
<dbReference type="SMART" id="SM00181">
    <property type="entry name" value="EGF"/>
    <property type="match status" value="9"/>
</dbReference>
<dbReference type="Pfam" id="PF00008">
    <property type="entry name" value="EGF"/>
    <property type="match status" value="8"/>
</dbReference>
<keyword evidence="2" id="KW-0677">Repeat</keyword>
<feature type="domain" description="EGF-like" evidence="7">
    <location>
        <begin position="832"/>
        <end position="868"/>
    </location>
</feature>
<sequence>AQHTLTHHHHLSVTAVLRMTHHPHNVCDSKPCQNDGVCVRLGGDYRCQCSNEPQDGHIYGGQNCTVALLGCERHRCQNGATCSPYLSKGHHRYRCSCPEGFAGTRCQTSTTFSFDRSGFLHIQSPIEDATVTLNVTLSFRTVQSMATLLRCQVDEQFLSLELRDGRLRHTLQVQDVQLALLELSRDVSDGHWHTVHAFLHSSGLLGVSLLHASCSPETCHKEVLVETVESNTLPELGSGLAEVQNLYIGGRGGQQQTPHAGDGICCPHYGLLKGNSTHFFKNSVNVSLGCSERDACLDGPCQNRGRCISLGWRKHTCECHRPYEGDDCSQEYIAARFGNEDLESYAIFSVPDEPGDSFTVSMFVRTRRLQGLLLVLSNSTSQYLRLWLEGGKVKVQINNFESLLGRDSINDGHFHLMSLFLDPGRLSLAQSAKPQGSVAIRRLVVQAGDTVHVGGLPDRKASMAFGGYFKGCVQDLRLGFRRLQFYPINTTVSSYSPENMVEVTRGCRGDNSCSKNPCLNGGVCYSMWDDFTCSCPPNTAGRRCEEVKWCDLSPCPSTAACQTHSQGFECATNATLRDGSPVITHRGNGKIRRFLHSVSLSFRTRKPNATLLHAERESEFITVSLQDGRLVLELQVGESAPLLRVQSQTGVSDGQWHSAILSMDNPALESSTWTMVLDQEESSVSSLASGDLDFLREDVDIMLGGLGPLANLEGCLGLVEIGSLSLPFYSQTELNLPRPQEEQFLRTSGSPSFGCQGSRVCDPNPCQNGGECQDLFDLFQCRCPSLWAGQMCETNSAACLSNPCIHGSCRVVPEGYKCLCESGYTGQRCEEEVDLCAGHKCSNGGTCLRGLKQYACLCPRNTTGPLCKYPKLPVSVCGNERWNYSCFNGGNCSTLKDTCDCLSGFTGQWCEMELDECASNPCLNGGYCRNLVNKFQCMCEMSFAGEHCQIDVSDFYLYVFLLLWQNIFQLLSYLILRLDDDPEIEWNAANDE</sequence>
<feature type="domain" description="Laminin G" evidence="6">
    <location>
        <begin position="335"/>
        <end position="507"/>
    </location>
</feature>
<feature type="domain" description="EGF-like" evidence="7">
    <location>
        <begin position="292"/>
        <end position="329"/>
    </location>
</feature>
<comment type="caution">
    <text evidence="5">Lacks conserved residue(s) required for the propagation of feature annotation.</text>
</comment>
<dbReference type="FunFam" id="2.60.120.200:FF:000055">
    <property type="entry name" value="Crumbs cell polarity complex component 1"/>
    <property type="match status" value="1"/>
</dbReference>
<dbReference type="FunFam" id="2.10.25.10:FF:000279">
    <property type="entry name" value="Neurogenic locus notch 1"/>
    <property type="match status" value="1"/>
</dbReference>
<dbReference type="Gene3D" id="2.60.120.200">
    <property type="match status" value="3"/>
</dbReference>
<feature type="domain" description="EGF-like" evidence="7">
    <location>
        <begin position="873"/>
        <end position="911"/>
    </location>
</feature>
<evidence type="ECO:0000256" key="1">
    <source>
        <dbReference type="ARBA" id="ARBA00022536"/>
    </source>
</evidence>
<feature type="disulfide bond" evidence="5">
    <location>
        <begin position="783"/>
        <end position="792"/>
    </location>
</feature>
<dbReference type="PROSITE" id="PS01187">
    <property type="entry name" value="EGF_CA"/>
    <property type="match status" value="1"/>
</dbReference>
<feature type="disulfide bond" evidence="5">
    <location>
        <begin position="820"/>
        <end position="829"/>
    </location>
</feature>
<reference evidence="8 9" key="1">
    <citation type="submission" date="2020-10" db="EMBL/GenBank/DDBJ databases">
        <title>Pygocentrus nattereri (red-bellied piranha) genome, fPygNat1, primary haplotype.</title>
        <authorList>
            <person name="Myers G."/>
            <person name="Meyer A."/>
            <person name="Karagic N."/>
            <person name="Pippel M."/>
            <person name="Winkler S."/>
            <person name="Tracey A."/>
            <person name="Wood J."/>
            <person name="Formenti G."/>
            <person name="Howe K."/>
            <person name="Fedrigo O."/>
            <person name="Jarvis E.D."/>
        </authorList>
    </citation>
    <scope>NUCLEOTIDE SEQUENCE [LARGE SCALE GENOMIC DNA]</scope>
</reference>
<reference evidence="8" key="2">
    <citation type="submission" date="2025-08" db="UniProtKB">
        <authorList>
            <consortium name="Ensembl"/>
        </authorList>
    </citation>
    <scope>IDENTIFICATION</scope>
</reference>
<dbReference type="PROSITE" id="PS50026">
    <property type="entry name" value="EGF_3"/>
    <property type="match status" value="9"/>
</dbReference>
<gene>
    <name evidence="8" type="primary">ADAM15</name>
</gene>
<feature type="domain" description="EGF-like" evidence="7">
    <location>
        <begin position="795"/>
        <end position="830"/>
    </location>
</feature>
<dbReference type="PANTHER" id="PTHR12916:SF14">
    <property type="entry name" value="CRUMBS 1, CELL POLARITY COMPLEX COMPONENT"/>
    <property type="match status" value="1"/>
</dbReference>
<evidence type="ECO:0000313" key="8">
    <source>
        <dbReference type="Ensembl" id="ENSPNAP00000082757.1"/>
    </source>
</evidence>
<dbReference type="PROSITE" id="PS00010">
    <property type="entry name" value="ASX_HYDROXYL"/>
    <property type="match status" value="2"/>
</dbReference>
<evidence type="ECO:0000256" key="5">
    <source>
        <dbReference type="PROSITE-ProRule" id="PRU00076"/>
    </source>
</evidence>
<dbReference type="InterPro" id="IPR001791">
    <property type="entry name" value="Laminin_G"/>
</dbReference>
<dbReference type="FunFam" id="2.10.25.10:FF:000282">
    <property type="entry name" value="Crumbs cell polarity complex component 2"/>
    <property type="match status" value="1"/>
</dbReference>
<organism evidence="8 9">
    <name type="scientific">Pygocentrus nattereri</name>
    <name type="common">Red-bellied piranha</name>
    <dbReference type="NCBI Taxonomy" id="42514"/>
    <lineage>
        <taxon>Eukaryota</taxon>
        <taxon>Metazoa</taxon>
        <taxon>Chordata</taxon>
        <taxon>Craniata</taxon>
        <taxon>Vertebrata</taxon>
        <taxon>Euteleostomi</taxon>
        <taxon>Actinopterygii</taxon>
        <taxon>Neopterygii</taxon>
        <taxon>Teleostei</taxon>
        <taxon>Ostariophysi</taxon>
        <taxon>Characiformes</taxon>
        <taxon>Characoidei</taxon>
        <taxon>Pygocentrus</taxon>
    </lineage>
</organism>
<dbReference type="InterPro" id="IPR000152">
    <property type="entry name" value="EGF-type_Asp/Asn_hydroxyl_site"/>
</dbReference>
<dbReference type="InterPro" id="IPR018097">
    <property type="entry name" value="EGF_Ca-bd_CS"/>
</dbReference>
<dbReference type="CDD" id="cd00110">
    <property type="entry name" value="LamG"/>
    <property type="match status" value="3"/>
</dbReference>
<dbReference type="FunFam" id="2.10.25.10:FF:000252">
    <property type="entry name" value="Crumbs homolog 1 (Drosophila)"/>
    <property type="match status" value="1"/>
</dbReference>
<feature type="disulfide bond" evidence="5">
    <location>
        <begin position="97"/>
        <end position="106"/>
    </location>
</feature>
<dbReference type="InterPro" id="IPR001881">
    <property type="entry name" value="EGF-like_Ca-bd_dom"/>
</dbReference>
<dbReference type="SMART" id="SM00282">
    <property type="entry name" value="LamG"/>
    <property type="match status" value="3"/>
</dbReference>
<dbReference type="Gene3D" id="2.10.25.10">
    <property type="entry name" value="Laminin"/>
    <property type="match status" value="9"/>
</dbReference>
<keyword evidence="1 5" id="KW-0245">EGF-like domain</keyword>
<evidence type="ECO:0000256" key="2">
    <source>
        <dbReference type="ARBA" id="ARBA00022737"/>
    </source>
</evidence>
<dbReference type="FunFam" id="2.10.25.10:FF:000348">
    <property type="entry name" value="Crumbs 1, cell polarity complex component"/>
    <property type="match status" value="1"/>
</dbReference>
<dbReference type="SMART" id="SM00179">
    <property type="entry name" value="EGF_CA"/>
    <property type="match status" value="8"/>
</dbReference>